<dbReference type="RefSeq" id="WP_307326314.1">
    <property type="nucleotide sequence ID" value="NZ_JAUSUG010000010.1"/>
</dbReference>
<dbReference type="InterPro" id="IPR009195">
    <property type="entry name" value="Uncharacterised_YjbK"/>
</dbReference>
<dbReference type="EMBL" id="JAUSUG010000010">
    <property type="protein sequence ID" value="MDQ0255387.1"/>
    <property type="molecule type" value="Genomic_DNA"/>
</dbReference>
<dbReference type="CDD" id="cd07762">
    <property type="entry name" value="CYTH-like_Pase_1"/>
    <property type="match status" value="1"/>
</dbReference>
<name>A0ABT9ZXC6_9BACI</name>
<evidence type="ECO:0000259" key="1">
    <source>
        <dbReference type="PROSITE" id="PS51707"/>
    </source>
</evidence>
<dbReference type="PIRSF" id="PIRSF012526">
    <property type="entry name" value="CYTH_UCP012526"/>
    <property type="match status" value="1"/>
</dbReference>
<gene>
    <name evidence="2" type="ORF">J2S74_002769</name>
</gene>
<dbReference type="Gene3D" id="2.40.320.10">
    <property type="entry name" value="Hypothetical Protein Pfu-838710-001"/>
    <property type="match status" value="1"/>
</dbReference>
<proteinExistence type="predicted"/>
<dbReference type="SUPFAM" id="SSF55154">
    <property type="entry name" value="CYTH-like phosphatases"/>
    <property type="match status" value="1"/>
</dbReference>
<evidence type="ECO:0000313" key="3">
    <source>
        <dbReference type="Proteomes" id="UP001230005"/>
    </source>
</evidence>
<dbReference type="Pfam" id="PF01928">
    <property type="entry name" value="CYTH"/>
    <property type="match status" value="1"/>
</dbReference>
<reference evidence="2 3" key="1">
    <citation type="submission" date="2023-07" db="EMBL/GenBank/DDBJ databases">
        <title>Genomic Encyclopedia of Type Strains, Phase IV (KMG-IV): sequencing the most valuable type-strain genomes for metagenomic binning, comparative biology and taxonomic classification.</title>
        <authorList>
            <person name="Goeker M."/>
        </authorList>
    </citation>
    <scope>NUCLEOTIDE SEQUENCE [LARGE SCALE GENOMIC DNA]</scope>
    <source>
        <strain evidence="2 3">DSM 9768</strain>
    </source>
</reference>
<organism evidence="2 3">
    <name type="scientific">Evansella vedderi</name>
    <dbReference type="NCBI Taxonomy" id="38282"/>
    <lineage>
        <taxon>Bacteria</taxon>
        <taxon>Bacillati</taxon>
        <taxon>Bacillota</taxon>
        <taxon>Bacilli</taxon>
        <taxon>Bacillales</taxon>
        <taxon>Bacillaceae</taxon>
        <taxon>Evansella</taxon>
    </lineage>
</organism>
<sequence length="197" mass="23114">MTQEIEIEFKNLLTRNEYISLMNAFGITDKEKVGQTNYYFDTKEMQLKENKCALRIRKKGDHYILTLKEPLKEGLLETHQTLSSHEVDRAISEGILPDTGDVVSQLKDILKTTNLIQMTYLGELTTERLEKTLPEGLLVLDKSYYFDIVDYELEFECEEWSTGQAFFESMLSKHNIPKRKTPNKILRFYNEKIRRSS</sequence>
<evidence type="ECO:0000313" key="2">
    <source>
        <dbReference type="EMBL" id="MDQ0255387.1"/>
    </source>
</evidence>
<dbReference type="Proteomes" id="UP001230005">
    <property type="component" value="Unassembled WGS sequence"/>
</dbReference>
<dbReference type="PROSITE" id="PS51707">
    <property type="entry name" value="CYTH"/>
    <property type="match status" value="1"/>
</dbReference>
<dbReference type="InterPro" id="IPR023577">
    <property type="entry name" value="CYTH_domain"/>
</dbReference>
<dbReference type="InterPro" id="IPR033469">
    <property type="entry name" value="CYTH-like_dom_sf"/>
</dbReference>
<dbReference type="SMART" id="SM01118">
    <property type="entry name" value="CYTH"/>
    <property type="match status" value="1"/>
</dbReference>
<feature type="domain" description="CYTH" evidence="1">
    <location>
        <begin position="4"/>
        <end position="195"/>
    </location>
</feature>
<protein>
    <submittedName>
        <fullName evidence="2">Uncharacterized protein YjbK</fullName>
    </submittedName>
</protein>
<keyword evidence="3" id="KW-1185">Reference proteome</keyword>
<accession>A0ABT9ZXC6</accession>
<comment type="caution">
    <text evidence="2">The sequence shown here is derived from an EMBL/GenBank/DDBJ whole genome shotgun (WGS) entry which is preliminary data.</text>
</comment>